<dbReference type="eggNOG" id="ENOG502R7DJ">
    <property type="taxonomic scope" value="Eukaryota"/>
</dbReference>
<dbReference type="EnsemblPlants" id="OB12G14280.1">
    <property type="protein sequence ID" value="OB12G14280.1"/>
    <property type="gene ID" value="OB12G14280"/>
</dbReference>
<feature type="region of interest" description="Disordered" evidence="1">
    <location>
        <begin position="1"/>
        <end position="20"/>
    </location>
</feature>
<reference evidence="2" key="1">
    <citation type="journal article" date="2013" name="Nat. Commun.">
        <title>Whole-genome sequencing of Oryza brachyantha reveals mechanisms underlying Oryza genome evolution.</title>
        <authorList>
            <person name="Chen J."/>
            <person name="Huang Q."/>
            <person name="Gao D."/>
            <person name="Wang J."/>
            <person name="Lang Y."/>
            <person name="Liu T."/>
            <person name="Li B."/>
            <person name="Bai Z."/>
            <person name="Luis Goicoechea J."/>
            <person name="Liang C."/>
            <person name="Chen C."/>
            <person name="Zhang W."/>
            <person name="Sun S."/>
            <person name="Liao Y."/>
            <person name="Zhang X."/>
            <person name="Yang L."/>
            <person name="Song C."/>
            <person name="Wang M."/>
            <person name="Shi J."/>
            <person name="Liu G."/>
            <person name="Liu J."/>
            <person name="Zhou H."/>
            <person name="Zhou W."/>
            <person name="Yu Q."/>
            <person name="An N."/>
            <person name="Chen Y."/>
            <person name="Cai Q."/>
            <person name="Wang B."/>
            <person name="Liu B."/>
            <person name="Min J."/>
            <person name="Huang Y."/>
            <person name="Wu H."/>
            <person name="Li Z."/>
            <person name="Zhang Y."/>
            <person name="Yin Y."/>
            <person name="Song W."/>
            <person name="Jiang J."/>
            <person name="Jackson S.A."/>
            <person name="Wing R.A."/>
            <person name="Wang J."/>
            <person name="Chen M."/>
        </authorList>
    </citation>
    <scope>NUCLEOTIDE SEQUENCE [LARGE SCALE GENOMIC DNA]</scope>
    <source>
        <strain evidence="2">cv. IRGC 101232</strain>
    </source>
</reference>
<feature type="compositionally biased region" description="Low complexity" evidence="1">
    <location>
        <begin position="39"/>
        <end position="52"/>
    </location>
</feature>
<sequence length="85" mass="8664">MQEGDDGEKPNAHDQNSIGGHLAARGLLGVELKHCAGAAASGRSTAGGSPPAQARGSRCTPSGRAVAIGRHLVLALYKGNERLKH</sequence>
<evidence type="ECO:0000313" key="2">
    <source>
        <dbReference type="EnsemblPlants" id="OB12G14280.1"/>
    </source>
</evidence>
<dbReference type="OMA" id="GEKPNAH"/>
<proteinExistence type="predicted"/>
<protein>
    <submittedName>
        <fullName evidence="2">Uncharacterized protein</fullName>
    </submittedName>
</protein>
<organism evidence="2">
    <name type="scientific">Oryza brachyantha</name>
    <name type="common">malo sina</name>
    <dbReference type="NCBI Taxonomy" id="4533"/>
    <lineage>
        <taxon>Eukaryota</taxon>
        <taxon>Viridiplantae</taxon>
        <taxon>Streptophyta</taxon>
        <taxon>Embryophyta</taxon>
        <taxon>Tracheophyta</taxon>
        <taxon>Spermatophyta</taxon>
        <taxon>Magnoliopsida</taxon>
        <taxon>Liliopsida</taxon>
        <taxon>Poales</taxon>
        <taxon>Poaceae</taxon>
        <taxon>BOP clade</taxon>
        <taxon>Oryzoideae</taxon>
        <taxon>Oryzeae</taxon>
        <taxon>Oryzinae</taxon>
        <taxon>Oryza</taxon>
    </lineage>
</organism>
<evidence type="ECO:0000313" key="3">
    <source>
        <dbReference type="Proteomes" id="UP000006038"/>
    </source>
</evidence>
<name>J3NBS0_ORYBR</name>
<dbReference type="Proteomes" id="UP000006038">
    <property type="component" value="Chromosome 12"/>
</dbReference>
<keyword evidence="3" id="KW-1185">Reference proteome</keyword>
<evidence type="ECO:0000256" key="1">
    <source>
        <dbReference type="SAM" id="MobiDB-lite"/>
    </source>
</evidence>
<dbReference type="Gramene" id="OB12G14280.1">
    <property type="protein sequence ID" value="OB12G14280.1"/>
    <property type="gene ID" value="OB12G14280"/>
</dbReference>
<dbReference type="AlphaFoldDB" id="J3NBS0"/>
<feature type="region of interest" description="Disordered" evidence="1">
    <location>
        <begin position="39"/>
        <end position="62"/>
    </location>
</feature>
<accession>J3NBS0</accession>
<reference evidence="2" key="2">
    <citation type="submission" date="2013-04" db="UniProtKB">
        <authorList>
            <consortium name="EnsemblPlants"/>
        </authorList>
    </citation>
    <scope>IDENTIFICATION</scope>
</reference>
<dbReference type="HOGENOM" id="CLU_2516245_0_0_1"/>